<dbReference type="InterPro" id="IPR036641">
    <property type="entry name" value="HPT_dom_sf"/>
</dbReference>
<dbReference type="RefSeq" id="WP_135766900.1">
    <property type="nucleotide sequence ID" value="NZ_RQET01000004.1"/>
</dbReference>
<reference evidence="3" key="1">
    <citation type="journal article" date="2019" name="PLoS Negl. Trop. Dis.">
        <title>Revisiting the worldwide diversity of Leptospira species in the environment.</title>
        <authorList>
            <person name="Vincent A.T."/>
            <person name="Schiettekatte O."/>
            <person name="Bourhy P."/>
            <person name="Veyrier F.J."/>
            <person name="Picardeau M."/>
        </authorList>
    </citation>
    <scope>NUCLEOTIDE SEQUENCE [LARGE SCALE GENOMIC DNA]</scope>
    <source>
        <strain evidence="3">SSW15</strain>
    </source>
</reference>
<dbReference type="InterPro" id="IPR008207">
    <property type="entry name" value="Sig_transdc_His_kin_Hpt_dom"/>
</dbReference>
<dbReference type="GO" id="GO:0004672">
    <property type="term" value="F:protein kinase activity"/>
    <property type="evidence" value="ECO:0007669"/>
    <property type="project" value="UniProtKB-ARBA"/>
</dbReference>
<gene>
    <name evidence="3" type="ORF">EHO60_04080</name>
</gene>
<protein>
    <submittedName>
        <fullName evidence="3">Hpt domain-containing protein</fullName>
    </submittedName>
</protein>
<accession>A0A4R9GFN7</accession>
<evidence type="ECO:0000313" key="4">
    <source>
        <dbReference type="Proteomes" id="UP000298458"/>
    </source>
</evidence>
<dbReference type="Proteomes" id="UP000298458">
    <property type="component" value="Unassembled WGS sequence"/>
</dbReference>
<dbReference type="SUPFAM" id="SSF47226">
    <property type="entry name" value="Histidine-containing phosphotransfer domain, HPT domain"/>
    <property type="match status" value="1"/>
</dbReference>
<feature type="domain" description="HPt" evidence="2">
    <location>
        <begin position="19"/>
        <end position="115"/>
    </location>
</feature>
<evidence type="ECO:0000259" key="2">
    <source>
        <dbReference type="PROSITE" id="PS50894"/>
    </source>
</evidence>
<dbReference type="PROSITE" id="PS50894">
    <property type="entry name" value="HPT"/>
    <property type="match status" value="1"/>
</dbReference>
<sequence>MFLDWSRLNGLKQGDEEEDRLWLEDMIRSLRKNMNIRLENIKSFAAQRKSEELRAELHQTKGVAANFGLASLQGIVTEAEAKLKQGDLTACLTLCEDLPDIWEKTKNELKTKFPE</sequence>
<comment type="caution">
    <text evidence="3">The sequence shown here is derived from an EMBL/GenBank/DDBJ whole genome shotgun (WGS) entry which is preliminary data.</text>
</comment>
<keyword evidence="1" id="KW-0597">Phosphoprotein</keyword>
<proteinExistence type="predicted"/>
<name>A0A4R9GFN7_9LEPT</name>
<evidence type="ECO:0000313" key="3">
    <source>
        <dbReference type="EMBL" id="TGK11494.1"/>
    </source>
</evidence>
<dbReference type="EMBL" id="RQET01000004">
    <property type="protein sequence ID" value="TGK11494.1"/>
    <property type="molecule type" value="Genomic_DNA"/>
</dbReference>
<feature type="modified residue" description="Phosphohistidine" evidence="1">
    <location>
        <position position="58"/>
    </location>
</feature>
<evidence type="ECO:0000256" key="1">
    <source>
        <dbReference type="PROSITE-ProRule" id="PRU00110"/>
    </source>
</evidence>
<keyword evidence="4" id="KW-1185">Reference proteome</keyword>
<organism evidence="3 4">
    <name type="scientific">Leptospira fletcheri</name>
    <dbReference type="NCBI Taxonomy" id="2484981"/>
    <lineage>
        <taxon>Bacteria</taxon>
        <taxon>Pseudomonadati</taxon>
        <taxon>Spirochaetota</taxon>
        <taxon>Spirochaetia</taxon>
        <taxon>Leptospirales</taxon>
        <taxon>Leptospiraceae</taxon>
        <taxon>Leptospira</taxon>
    </lineage>
</organism>
<dbReference type="AlphaFoldDB" id="A0A4R9GFN7"/>
<dbReference type="Gene3D" id="1.20.120.160">
    <property type="entry name" value="HPT domain"/>
    <property type="match status" value="1"/>
</dbReference>
<dbReference type="OrthoDB" id="337737at2"/>
<dbReference type="Pfam" id="PF01627">
    <property type="entry name" value="Hpt"/>
    <property type="match status" value="1"/>
</dbReference>
<dbReference type="GO" id="GO:0000160">
    <property type="term" value="P:phosphorelay signal transduction system"/>
    <property type="evidence" value="ECO:0007669"/>
    <property type="project" value="InterPro"/>
</dbReference>